<organism evidence="2 3">
    <name type="scientific">Saponaria officinalis</name>
    <name type="common">Common soapwort</name>
    <name type="synonym">Lychnis saponaria</name>
    <dbReference type="NCBI Taxonomy" id="3572"/>
    <lineage>
        <taxon>Eukaryota</taxon>
        <taxon>Viridiplantae</taxon>
        <taxon>Streptophyta</taxon>
        <taxon>Embryophyta</taxon>
        <taxon>Tracheophyta</taxon>
        <taxon>Spermatophyta</taxon>
        <taxon>Magnoliopsida</taxon>
        <taxon>eudicotyledons</taxon>
        <taxon>Gunneridae</taxon>
        <taxon>Pentapetalae</taxon>
        <taxon>Caryophyllales</taxon>
        <taxon>Caryophyllaceae</taxon>
        <taxon>Caryophylleae</taxon>
        <taxon>Saponaria</taxon>
    </lineage>
</organism>
<dbReference type="AlphaFoldDB" id="A0AAW1LGB6"/>
<evidence type="ECO:0000256" key="1">
    <source>
        <dbReference type="SAM" id="SignalP"/>
    </source>
</evidence>
<accession>A0AAW1LGB6</accession>
<protein>
    <submittedName>
        <fullName evidence="2">Uncharacterized protein</fullName>
    </submittedName>
</protein>
<sequence length="82" mass="9233">MAFNYKPYLSLMYVFVLFLSSGLQITKGRDVVVFPFECTGTPCAHLWDCNKWCKIESFLLGGECVDLGDDTGPECCCRKHPS</sequence>
<comment type="caution">
    <text evidence="2">The sequence shown here is derived from an EMBL/GenBank/DDBJ whole genome shotgun (WGS) entry which is preliminary data.</text>
</comment>
<reference evidence="2" key="1">
    <citation type="submission" date="2024-03" db="EMBL/GenBank/DDBJ databases">
        <title>WGS assembly of Saponaria officinalis var. Norfolk2.</title>
        <authorList>
            <person name="Jenkins J."/>
            <person name="Shu S."/>
            <person name="Grimwood J."/>
            <person name="Barry K."/>
            <person name="Goodstein D."/>
            <person name="Schmutz J."/>
            <person name="Leebens-Mack J."/>
            <person name="Osbourn A."/>
        </authorList>
    </citation>
    <scope>NUCLEOTIDE SEQUENCE [LARGE SCALE GENOMIC DNA]</scope>
    <source>
        <strain evidence="2">JIC</strain>
    </source>
</reference>
<evidence type="ECO:0000313" key="3">
    <source>
        <dbReference type="Proteomes" id="UP001443914"/>
    </source>
</evidence>
<evidence type="ECO:0000313" key="2">
    <source>
        <dbReference type="EMBL" id="KAK9733899.1"/>
    </source>
</evidence>
<dbReference type="Proteomes" id="UP001443914">
    <property type="component" value="Unassembled WGS sequence"/>
</dbReference>
<dbReference type="EMBL" id="JBDFQZ010000004">
    <property type="protein sequence ID" value="KAK9733899.1"/>
    <property type="molecule type" value="Genomic_DNA"/>
</dbReference>
<proteinExistence type="predicted"/>
<feature type="signal peptide" evidence="1">
    <location>
        <begin position="1"/>
        <end position="28"/>
    </location>
</feature>
<name>A0AAW1LGB6_SAPOF</name>
<feature type="chain" id="PRO_5043542149" evidence="1">
    <location>
        <begin position="29"/>
        <end position="82"/>
    </location>
</feature>
<keyword evidence="3" id="KW-1185">Reference proteome</keyword>
<keyword evidence="1" id="KW-0732">Signal</keyword>
<gene>
    <name evidence="2" type="ORF">RND81_04G099500</name>
</gene>